<protein>
    <submittedName>
        <fullName evidence="1">Uncharacterized protein</fullName>
    </submittedName>
</protein>
<name>A0A2P2P687_RHIMU</name>
<evidence type="ECO:0000313" key="1">
    <source>
        <dbReference type="EMBL" id="MBX50131.1"/>
    </source>
</evidence>
<proteinExistence type="predicted"/>
<accession>A0A2P2P687</accession>
<dbReference type="EMBL" id="GGEC01069647">
    <property type="protein sequence ID" value="MBX50131.1"/>
    <property type="molecule type" value="Transcribed_RNA"/>
</dbReference>
<reference evidence="1" key="1">
    <citation type="submission" date="2018-02" db="EMBL/GenBank/DDBJ databases">
        <title>Rhizophora mucronata_Transcriptome.</title>
        <authorList>
            <person name="Meera S.P."/>
            <person name="Sreeshan A."/>
            <person name="Augustine A."/>
        </authorList>
    </citation>
    <scope>NUCLEOTIDE SEQUENCE</scope>
    <source>
        <tissue evidence="1">Leaf</tissue>
    </source>
</reference>
<dbReference type="AlphaFoldDB" id="A0A2P2P687"/>
<organism evidence="1">
    <name type="scientific">Rhizophora mucronata</name>
    <name type="common">Asiatic mangrove</name>
    <dbReference type="NCBI Taxonomy" id="61149"/>
    <lineage>
        <taxon>Eukaryota</taxon>
        <taxon>Viridiplantae</taxon>
        <taxon>Streptophyta</taxon>
        <taxon>Embryophyta</taxon>
        <taxon>Tracheophyta</taxon>
        <taxon>Spermatophyta</taxon>
        <taxon>Magnoliopsida</taxon>
        <taxon>eudicotyledons</taxon>
        <taxon>Gunneridae</taxon>
        <taxon>Pentapetalae</taxon>
        <taxon>rosids</taxon>
        <taxon>fabids</taxon>
        <taxon>Malpighiales</taxon>
        <taxon>Rhizophoraceae</taxon>
        <taxon>Rhizophora</taxon>
    </lineage>
</organism>
<sequence length="34" mass="3783">MKTAGLMIQLPSHSLVFDLFLPLGHLSRKIMCPS</sequence>